<keyword evidence="12" id="KW-1185">Reference proteome</keyword>
<feature type="domain" description="Histidine kinase/HSP90-like ATPase" evidence="8">
    <location>
        <begin position="393"/>
        <end position="472"/>
    </location>
</feature>
<keyword evidence="5" id="KW-0547">Nucleotide-binding</keyword>
<evidence type="ECO:0000256" key="7">
    <source>
        <dbReference type="ARBA" id="ARBA00022840"/>
    </source>
</evidence>
<dbReference type="GO" id="GO:0005524">
    <property type="term" value="F:ATP binding"/>
    <property type="evidence" value="ECO:0007669"/>
    <property type="project" value="UniProtKB-KW"/>
</dbReference>
<dbReference type="Pfam" id="PF07568">
    <property type="entry name" value="HisKA_2"/>
    <property type="match status" value="1"/>
</dbReference>
<name>A0A249L3H6_9ACTN</name>
<comment type="catalytic activity">
    <reaction evidence="1">
        <text>ATP + protein L-histidine = ADP + protein N-phospho-L-histidine.</text>
        <dbReference type="EC" id="2.7.13.3"/>
    </reaction>
</comment>
<keyword evidence="3" id="KW-0597">Phosphoprotein</keyword>
<dbReference type="InterPro" id="IPR022066">
    <property type="entry name" value="PdtaS_GAF"/>
</dbReference>
<dbReference type="Gene3D" id="3.30.565.10">
    <property type="entry name" value="Histidine kinase-like ATPase, C-terminal domain"/>
    <property type="match status" value="1"/>
</dbReference>
<evidence type="ECO:0000256" key="6">
    <source>
        <dbReference type="ARBA" id="ARBA00022777"/>
    </source>
</evidence>
<dbReference type="PANTHER" id="PTHR41523:SF8">
    <property type="entry name" value="ETHYLENE RESPONSE SENSOR PROTEIN"/>
    <property type="match status" value="1"/>
</dbReference>
<dbReference type="EMBL" id="CP016779">
    <property type="protein sequence ID" value="ASY23534.1"/>
    <property type="molecule type" value="Genomic_DNA"/>
</dbReference>
<evidence type="ECO:0000256" key="5">
    <source>
        <dbReference type="ARBA" id="ARBA00022741"/>
    </source>
</evidence>
<evidence type="ECO:0000313" key="12">
    <source>
        <dbReference type="Proteomes" id="UP000217210"/>
    </source>
</evidence>
<dbReference type="Gene3D" id="3.30.450.280">
    <property type="entry name" value="GAF domain"/>
    <property type="match status" value="1"/>
</dbReference>
<proteinExistence type="predicted"/>
<dbReference type="InterPro" id="IPR038424">
    <property type="entry name" value="H_kinase_PdtaS_GAF_sf"/>
</dbReference>
<evidence type="ECO:0000256" key="3">
    <source>
        <dbReference type="ARBA" id="ARBA00022553"/>
    </source>
</evidence>
<dbReference type="Pfam" id="PF12282">
    <property type="entry name" value="GAF_PdtaS"/>
    <property type="match status" value="1"/>
</dbReference>
<dbReference type="PANTHER" id="PTHR41523">
    <property type="entry name" value="TWO-COMPONENT SYSTEM SENSOR PROTEIN"/>
    <property type="match status" value="1"/>
</dbReference>
<evidence type="ECO:0000256" key="4">
    <source>
        <dbReference type="ARBA" id="ARBA00022679"/>
    </source>
</evidence>
<reference evidence="11 12" key="1">
    <citation type="submission" date="2016-07" db="EMBL/GenBank/DDBJ databases">
        <title>High microdiversification within the ubiquitous acI lineage of Actinobacteria.</title>
        <authorList>
            <person name="Neuenschwander S.M."/>
            <person name="Salcher M."/>
            <person name="Ghai R."/>
            <person name="Pernthaler J."/>
        </authorList>
    </citation>
    <scope>NUCLEOTIDE SEQUENCE [LARGE SCALE GENOMIC DNA]</scope>
    <source>
        <strain evidence="11">MMS-IIB-91</strain>
    </source>
</reference>
<dbReference type="InterPro" id="IPR011495">
    <property type="entry name" value="Sig_transdc_His_kin_sub2_dim/P"/>
</dbReference>
<dbReference type="Proteomes" id="UP000217210">
    <property type="component" value="Chromosome"/>
</dbReference>
<sequence length="488" mass="54051">MATFIELISDNSKLTPDQVDHLEQLVAEWRLLADLSFADLVLWLPIRKDEKSWPVGYIAIAQIRPTTAATVFSNDLIGSTIDWGVRQKIDQALSESEIVRDTAPELVGEIMIKEESIPVIFEGKTLAVISRHRNADLMRLPSKLELNYREIAHKIFRMVTEGSFPIRNSIYNSESTPRVGDGLIRLDANGIIFFASPNARSALSRVGYQSEIEKQNLGEVFASLAKGNTQPTDESWQTLLSGKFLRRTEYESTDGVLDILVIPLIEAGDRIGAIVLLHNVTELRNRDRALITKDATIKEIHHRVKNNLQTVSALLRLQSRRVEDPVASAALSEAVRRVASIALVHETLSNQSTESVEFDQVFDQIVKNSIELNPRKINFTKIGSFGAFDSKVATALSLVVTELIHNSLEHGLSEVGDELSVEIVKKGNNYTVAVCDNGAGLPTDFNLEKSANLGLQIANTLTKNELNGSIKLFRDGDLTKGEVTFKAN</sequence>
<evidence type="ECO:0000256" key="1">
    <source>
        <dbReference type="ARBA" id="ARBA00000085"/>
    </source>
</evidence>
<dbReference type="OrthoDB" id="9767435at2"/>
<keyword evidence="7" id="KW-0067">ATP-binding</keyword>
<dbReference type="KEGG" id="nab:B1sIIB91_01120"/>
<dbReference type="Gene3D" id="3.30.450.20">
    <property type="entry name" value="PAS domain"/>
    <property type="match status" value="1"/>
</dbReference>
<dbReference type="InterPro" id="IPR003594">
    <property type="entry name" value="HATPase_dom"/>
</dbReference>
<evidence type="ECO:0000259" key="8">
    <source>
        <dbReference type="Pfam" id="PF02518"/>
    </source>
</evidence>
<dbReference type="Pfam" id="PF02518">
    <property type="entry name" value="HATPase_c"/>
    <property type="match status" value="1"/>
</dbReference>
<feature type="domain" description="Histidine kinase PdtaS GAF" evidence="10">
    <location>
        <begin position="6"/>
        <end position="152"/>
    </location>
</feature>
<dbReference type="AlphaFoldDB" id="A0A249L3H6"/>
<evidence type="ECO:0000256" key="2">
    <source>
        <dbReference type="ARBA" id="ARBA00012438"/>
    </source>
</evidence>
<organism evidence="11 12">
    <name type="scientific">Candidatus Nanopelagicus abundans</name>
    <dbReference type="NCBI Taxonomy" id="1884916"/>
    <lineage>
        <taxon>Bacteria</taxon>
        <taxon>Bacillati</taxon>
        <taxon>Actinomycetota</taxon>
        <taxon>Actinomycetes</taxon>
        <taxon>Candidatus Nanopelagicales</taxon>
        <taxon>Candidatus Nanopelagicaceae</taxon>
        <taxon>Candidatus Nanopelagicus</taxon>
    </lineage>
</organism>
<dbReference type="GO" id="GO:0004673">
    <property type="term" value="F:protein histidine kinase activity"/>
    <property type="evidence" value="ECO:0007669"/>
    <property type="project" value="UniProtKB-EC"/>
</dbReference>
<gene>
    <name evidence="11" type="ORF">B1sIIB91_01120</name>
</gene>
<keyword evidence="6 11" id="KW-0418">Kinase</keyword>
<dbReference type="RefSeq" id="WP_095687810.1">
    <property type="nucleotide sequence ID" value="NZ_CP016779.1"/>
</dbReference>
<feature type="domain" description="Signal transduction histidine kinase subgroup 2 dimerisation and phosphoacceptor" evidence="9">
    <location>
        <begin position="299"/>
        <end position="371"/>
    </location>
</feature>
<dbReference type="EC" id="2.7.13.3" evidence="2"/>
<keyword evidence="4" id="KW-0808">Transferase</keyword>
<accession>A0A249L3H6</accession>
<dbReference type="SUPFAM" id="SSF55874">
    <property type="entry name" value="ATPase domain of HSP90 chaperone/DNA topoisomerase II/histidine kinase"/>
    <property type="match status" value="1"/>
</dbReference>
<evidence type="ECO:0000259" key="9">
    <source>
        <dbReference type="Pfam" id="PF07568"/>
    </source>
</evidence>
<evidence type="ECO:0000313" key="11">
    <source>
        <dbReference type="EMBL" id="ASY23534.1"/>
    </source>
</evidence>
<dbReference type="InterPro" id="IPR036890">
    <property type="entry name" value="HATPase_C_sf"/>
</dbReference>
<evidence type="ECO:0000259" key="10">
    <source>
        <dbReference type="Pfam" id="PF12282"/>
    </source>
</evidence>
<protein>
    <recommendedName>
        <fullName evidence="2">histidine kinase</fullName>
        <ecNumber evidence="2">2.7.13.3</ecNumber>
    </recommendedName>
</protein>